<dbReference type="RefSeq" id="WP_018594478.1">
    <property type="nucleotide sequence ID" value="NZ_AUUC01000018.1"/>
</dbReference>
<keyword evidence="2" id="KW-1185">Reference proteome</keyword>
<dbReference type="GeneID" id="75055271"/>
<organism evidence="1 2">
    <name type="scientific">Blautia producta ATCC 27340 = DSM 2950</name>
    <dbReference type="NCBI Taxonomy" id="1121114"/>
    <lineage>
        <taxon>Bacteria</taxon>
        <taxon>Bacillati</taxon>
        <taxon>Bacillota</taxon>
        <taxon>Clostridia</taxon>
        <taxon>Lachnospirales</taxon>
        <taxon>Lachnospiraceae</taxon>
        <taxon>Blautia</taxon>
    </lineage>
</organism>
<dbReference type="EMBL" id="CP048626">
    <property type="protein sequence ID" value="QIB57818.1"/>
    <property type="molecule type" value="Genomic_DNA"/>
</dbReference>
<evidence type="ECO:0000313" key="1">
    <source>
        <dbReference type="EMBL" id="QIB57818.1"/>
    </source>
</evidence>
<sequence>MQDHKTTFRVTITSQEHHSWQGILEYGDREYSFLSALDLIRMMDSFLNNSKGNTETEE</sequence>
<accession>A0ABX6JE43</accession>
<protein>
    <submittedName>
        <fullName evidence="1">Uncharacterized protein</fullName>
    </submittedName>
</protein>
<name>A0ABX6JE43_9FIRM</name>
<proteinExistence type="predicted"/>
<dbReference type="Proteomes" id="UP000464715">
    <property type="component" value="Chromosome"/>
</dbReference>
<gene>
    <name evidence="1" type="ORF">GXM18_25150</name>
</gene>
<evidence type="ECO:0000313" key="2">
    <source>
        <dbReference type="Proteomes" id="UP000464715"/>
    </source>
</evidence>
<reference evidence="1 2" key="1">
    <citation type="submission" date="2020-02" db="EMBL/GenBank/DDBJ databases">
        <title>Complete genome sequence of Blautia producta JCM 1471(T).</title>
        <authorList>
            <person name="Tourlousse D.M."/>
            <person name="Sakamoto M."/>
            <person name="Miura T."/>
            <person name="Narita K."/>
            <person name="Ohashi A."/>
            <person name="Uchino Y."/>
            <person name="Yamazoe A."/>
            <person name="Kameyama K."/>
            <person name="Terauchi J."/>
            <person name="Ohkuma M."/>
            <person name="Kawasaki H."/>
            <person name="Sekiguchi Y."/>
        </authorList>
    </citation>
    <scope>NUCLEOTIDE SEQUENCE [LARGE SCALE GENOMIC DNA]</scope>
    <source>
        <strain evidence="1 2">JCM 1471</strain>
    </source>
</reference>